<evidence type="ECO:0000256" key="1">
    <source>
        <dbReference type="SAM" id="MobiDB-lite"/>
    </source>
</evidence>
<proteinExistence type="predicted"/>
<keyword evidence="4" id="KW-1185">Reference proteome</keyword>
<keyword evidence="2" id="KW-0472">Membrane</keyword>
<organism evidence="3">
    <name type="scientific">Heligmosomoides polygyrus</name>
    <name type="common">Parasitic roundworm</name>
    <dbReference type="NCBI Taxonomy" id="6339"/>
    <lineage>
        <taxon>Eukaryota</taxon>
        <taxon>Metazoa</taxon>
        <taxon>Ecdysozoa</taxon>
        <taxon>Nematoda</taxon>
        <taxon>Chromadorea</taxon>
        <taxon>Rhabditida</taxon>
        <taxon>Rhabditina</taxon>
        <taxon>Rhabditomorpha</taxon>
        <taxon>Strongyloidea</taxon>
        <taxon>Heligmosomidae</taxon>
        <taxon>Heligmosomoides</taxon>
    </lineage>
</organism>
<name>A0A3P7XCW7_HELPZ</name>
<dbReference type="Proteomes" id="UP000050761">
    <property type="component" value="Unassembled WGS sequence"/>
</dbReference>
<dbReference type="AlphaFoldDB" id="A0A3P7XCW7"/>
<protein>
    <submittedName>
        <fullName evidence="5">Cadherin_C domain-containing protein</fullName>
    </submittedName>
</protein>
<evidence type="ECO:0000256" key="2">
    <source>
        <dbReference type="SAM" id="Phobius"/>
    </source>
</evidence>
<reference evidence="3 4" key="1">
    <citation type="submission" date="2018-11" db="EMBL/GenBank/DDBJ databases">
        <authorList>
            <consortium name="Pathogen Informatics"/>
        </authorList>
    </citation>
    <scope>NUCLEOTIDE SEQUENCE [LARGE SCALE GENOMIC DNA]</scope>
</reference>
<dbReference type="OrthoDB" id="5812721at2759"/>
<reference evidence="5" key="2">
    <citation type="submission" date="2019-09" db="UniProtKB">
        <authorList>
            <consortium name="WormBaseParasite"/>
        </authorList>
    </citation>
    <scope>IDENTIFICATION</scope>
</reference>
<keyword evidence="2" id="KW-0812">Transmembrane</keyword>
<feature type="transmembrane region" description="Helical" evidence="2">
    <location>
        <begin position="82"/>
        <end position="105"/>
    </location>
</feature>
<feature type="region of interest" description="Disordered" evidence="1">
    <location>
        <begin position="17"/>
        <end position="40"/>
    </location>
</feature>
<keyword evidence="2" id="KW-1133">Transmembrane helix</keyword>
<evidence type="ECO:0000313" key="4">
    <source>
        <dbReference type="Proteomes" id="UP000050761"/>
    </source>
</evidence>
<accession>A0A3P7XCW7</accession>
<dbReference type="WBParaSite" id="HPBE_0000738101-mRNA-1">
    <property type="protein sequence ID" value="HPBE_0000738101-mRNA-1"/>
    <property type="gene ID" value="HPBE_0000738101"/>
</dbReference>
<gene>
    <name evidence="3" type="ORF">HPBE_LOCUS7382</name>
</gene>
<evidence type="ECO:0000313" key="5">
    <source>
        <dbReference type="WBParaSite" id="HPBE_0000738101-mRNA-1"/>
    </source>
</evidence>
<dbReference type="EMBL" id="UZAH01025873">
    <property type="protein sequence ID" value="VDO72031.1"/>
    <property type="molecule type" value="Genomic_DNA"/>
</dbReference>
<evidence type="ECO:0000313" key="3">
    <source>
        <dbReference type="EMBL" id="VDO72031.1"/>
    </source>
</evidence>
<sequence>MSASERATWALFDQINGSTEQQLRRPNESTSHSVNHHSDQTEDIINLEYDPDNSLLIIQAIAAAVTTEDIINLEYDPDNSLLIIQAIAAAVTVILMMMLGIWATCRRQRYSDELQKA</sequence>